<evidence type="ECO:0000256" key="1">
    <source>
        <dbReference type="SAM" id="MobiDB-lite"/>
    </source>
</evidence>
<evidence type="ECO:0000313" key="4">
    <source>
        <dbReference type="Proteomes" id="UP000283634"/>
    </source>
</evidence>
<feature type="non-terminal residue" evidence="3">
    <location>
        <position position="1"/>
    </location>
</feature>
<feature type="compositionally biased region" description="Basic and acidic residues" evidence="1">
    <location>
        <begin position="144"/>
        <end position="164"/>
    </location>
</feature>
<name>A0A422N346_TRYRA</name>
<protein>
    <submittedName>
        <fullName evidence="3">Uncharacterized protein</fullName>
    </submittedName>
</protein>
<proteinExistence type="predicted"/>
<evidence type="ECO:0000313" key="3">
    <source>
        <dbReference type="EMBL" id="RNE99898.1"/>
    </source>
</evidence>
<evidence type="ECO:0000256" key="2">
    <source>
        <dbReference type="SAM" id="Phobius"/>
    </source>
</evidence>
<organism evidence="3 4">
    <name type="scientific">Trypanosoma rangeli</name>
    <dbReference type="NCBI Taxonomy" id="5698"/>
    <lineage>
        <taxon>Eukaryota</taxon>
        <taxon>Discoba</taxon>
        <taxon>Euglenozoa</taxon>
        <taxon>Kinetoplastea</taxon>
        <taxon>Metakinetoplastina</taxon>
        <taxon>Trypanosomatida</taxon>
        <taxon>Trypanosomatidae</taxon>
        <taxon>Trypanosoma</taxon>
        <taxon>Herpetosoma</taxon>
    </lineage>
</organism>
<gene>
    <name evidence="3" type="ORF">TraAM80_08038</name>
</gene>
<feature type="region of interest" description="Disordered" evidence="1">
    <location>
        <begin position="142"/>
        <end position="187"/>
    </location>
</feature>
<comment type="caution">
    <text evidence="3">The sequence shown here is derived from an EMBL/GenBank/DDBJ whole genome shotgun (WGS) entry which is preliminary data.</text>
</comment>
<keyword evidence="4" id="KW-1185">Reference proteome</keyword>
<keyword evidence="2" id="KW-0472">Membrane</keyword>
<accession>A0A422N346</accession>
<dbReference type="RefSeq" id="XP_029235458.1">
    <property type="nucleotide sequence ID" value="XM_029384800.1"/>
</dbReference>
<dbReference type="GeneID" id="40331971"/>
<feature type="transmembrane region" description="Helical" evidence="2">
    <location>
        <begin position="72"/>
        <end position="92"/>
    </location>
</feature>
<dbReference type="EMBL" id="MKGL01000358">
    <property type="protein sequence ID" value="RNE99898.1"/>
    <property type="molecule type" value="Genomic_DNA"/>
</dbReference>
<keyword evidence="2" id="KW-0812">Transmembrane</keyword>
<sequence>HNSTDTPHNSTDMLHNSTDTPHNSTDTPHSFSSKFIEADRNTLLEPKQDTPGASQKPGKGAPVSDDNGYSSIAIYFFFIVSLLACLYFYLYFPVCGKYGGARSFCRRRGWRRVTSLGLDPAETMHTGGISVTAAQVLGRMSESPMKEELATPTPQEHKLEDKKGSGLSLLRRGSVTSSDGWSWDGEV</sequence>
<feature type="region of interest" description="Disordered" evidence="1">
    <location>
        <begin position="1"/>
        <end position="31"/>
    </location>
</feature>
<keyword evidence="2" id="KW-1133">Transmembrane helix</keyword>
<dbReference type="Proteomes" id="UP000283634">
    <property type="component" value="Unassembled WGS sequence"/>
</dbReference>
<reference evidence="3 4" key="1">
    <citation type="journal article" date="2018" name="BMC Genomics">
        <title>Genomic comparison of Trypanosoma conorhini and Trypanosoma rangeli to Trypanosoma cruzi strains of high and low virulence.</title>
        <authorList>
            <person name="Bradwell K.R."/>
            <person name="Koparde V.N."/>
            <person name="Matveyev A.V."/>
            <person name="Serrano M.G."/>
            <person name="Alves J.M."/>
            <person name="Parikh H."/>
            <person name="Huang B."/>
            <person name="Lee V."/>
            <person name="Espinosa-Alvarez O."/>
            <person name="Ortiz P.A."/>
            <person name="Costa-Martins A.G."/>
            <person name="Teixeira M.M."/>
            <person name="Buck G.A."/>
        </authorList>
    </citation>
    <scope>NUCLEOTIDE SEQUENCE [LARGE SCALE GENOMIC DNA]</scope>
    <source>
        <strain evidence="3 4">AM80</strain>
    </source>
</reference>
<dbReference type="AlphaFoldDB" id="A0A422N346"/>